<dbReference type="InterPro" id="IPR036249">
    <property type="entry name" value="Thioredoxin-like_sf"/>
</dbReference>
<evidence type="ECO:0000259" key="1">
    <source>
        <dbReference type="PROSITE" id="PS51352"/>
    </source>
</evidence>
<dbReference type="GO" id="GO:0016209">
    <property type="term" value="F:antioxidant activity"/>
    <property type="evidence" value="ECO:0007669"/>
    <property type="project" value="InterPro"/>
</dbReference>
<proteinExistence type="predicted"/>
<comment type="caution">
    <text evidence="2">The sequence shown here is derived from an EMBL/GenBank/DDBJ whole genome shotgun (WGS) entry which is preliminary data.</text>
</comment>
<accession>A0A4R8FXT1</accession>
<organism evidence="2 3">
    <name type="scientific">Modicisalibacter xianhensis</name>
    <dbReference type="NCBI Taxonomy" id="442341"/>
    <lineage>
        <taxon>Bacteria</taxon>
        <taxon>Pseudomonadati</taxon>
        <taxon>Pseudomonadota</taxon>
        <taxon>Gammaproteobacteria</taxon>
        <taxon>Oceanospirillales</taxon>
        <taxon>Halomonadaceae</taxon>
        <taxon>Modicisalibacter</taxon>
    </lineage>
</organism>
<sequence>MLKPGSHAPELAVETLEGETWRLSERNPENFTLIVFYRGLHCPICRKQLQELTEKLDHFRANGVEVIAISGDQRDRAERSHKDWQLGELRVGYRQRVDSMRDWGLFISRSIKEGEPELFGEPGLFLIRPDGTVYYEAIQSMPFARPPLDDLLGAISFVVKNGYPPRGEA</sequence>
<evidence type="ECO:0000313" key="2">
    <source>
        <dbReference type="EMBL" id="TDX28373.1"/>
    </source>
</evidence>
<dbReference type="AlphaFoldDB" id="A0A4R8FXT1"/>
<dbReference type="Pfam" id="PF00578">
    <property type="entry name" value="AhpC-TSA"/>
    <property type="match status" value="1"/>
</dbReference>
<dbReference type="InterPro" id="IPR013766">
    <property type="entry name" value="Thioredoxin_domain"/>
</dbReference>
<dbReference type="SUPFAM" id="SSF52833">
    <property type="entry name" value="Thioredoxin-like"/>
    <property type="match status" value="1"/>
</dbReference>
<dbReference type="EMBL" id="SOEC01000010">
    <property type="protein sequence ID" value="TDX28373.1"/>
    <property type="molecule type" value="Genomic_DNA"/>
</dbReference>
<dbReference type="Proteomes" id="UP000294489">
    <property type="component" value="Unassembled WGS sequence"/>
</dbReference>
<dbReference type="OrthoDB" id="9809746at2"/>
<dbReference type="Gene3D" id="3.40.30.10">
    <property type="entry name" value="Glutaredoxin"/>
    <property type="match status" value="1"/>
</dbReference>
<dbReference type="InterPro" id="IPR000866">
    <property type="entry name" value="AhpC/TSA"/>
</dbReference>
<name>A0A4R8FXT1_9GAMM</name>
<evidence type="ECO:0000313" key="3">
    <source>
        <dbReference type="Proteomes" id="UP000294489"/>
    </source>
</evidence>
<protein>
    <submittedName>
        <fullName evidence="2">Peroxiredoxin</fullName>
    </submittedName>
</protein>
<feature type="domain" description="Thioredoxin" evidence="1">
    <location>
        <begin position="2"/>
        <end position="160"/>
    </location>
</feature>
<dbReference type="CDD" id="cd02970">
    <property type="entry name" value="PRX_like2"/>
    <property type="match status" value="1"/>
</dbReference>
<dbReference type="GO" id="GO:0016491">
    <property type="term" value="F:oxidoreductase activity"/>
    <property type="evidence" value="ECO:0007669"/>
    <property type="project" value="InterPro"/>
</dbReference>
<dbReference type="RefSeq" id="WP_134018222.1">
    <property type="nucleotide sequence ID" value="NZ_SOEC01000010.1"/>
</dbReference>
<dbReference type="PROSITE" id="PS51352">
    <property type="entry name" value="THIOREDOXIN_2"/>
    <property type="match status" value="1"/>
</dbReference>
<gene>
    <name evidence="2" type="ORF">DFO67_11073</name>
</gene>
<reference evidence="2 3" key="1">
    <citation type="submission" date="2019-03" db="EMBL/GenBank/DDBJ databases">
        <title>Freshwater and sediment microbial communities from various areas in North America, analyzing microbe dynamics in response to fracking.</title>
        <authorList>
            <person name="Lamendella R."/>
        </authorList>
    </citation>
    <scope>NUCLEOTIDE SEQUENCE [LARGE SCALE GENOMIC DNA]</scope>
    <source>
        <strain evidence="2 3">6_TX</strain>
    </source>
</reference>